<dbReference type="EMBL" id="CP010310">
    <property type="protein sequence ID" value="AJC20532.1"/>
    <property type="molecule type" value="Genomic_DNA"/>
</dbReference>
<evidence type="ECO:0000313" key="2">
    <source>
        <dbReference type="Proteomes" id="UP000035086"/>
    </source>
</evidence>
<reference evidence="1" key="1">
    <citation type="submission" date="2016-11" db="EMBL/GenBank/DDBJ databases">
        <title>Complete Genome Sequencing of Pandoraea pulmonicola DSM 16583.</title>
        <authorList>
            <person name="Chan K.-G."/>
        </authorList>
    </citation>
    <scope>NUCLEOTIDE SEQUENCE</scope>
    <source>
        <strain evidence="1">DSM 16583</strain>
    </source>
</reference>
<gene>
    <name evidence="1" type="ORF">RO07_08705</name>
</gene>
<proteinExistence type="predicted"/>
<keyword evidence="2" id="KW-1185">Reference proteome</keyword>
<organism evidence="1 2">
    <name type="scientific">Pandoraea pulmonicola</name>
    <dbReference type="NCBI Taxonomy" id="93221"/>
    <lineage>
        <taxon>Bacteria</taxon>
        <taxon>Pseudomonadati</taxon>
        <taxon>Pseudomonadota</taxon>
        <taxon>Betaproteobacteria</taxon>
        <taxon>Burkholderiales</taxon>
        <taxon>Burkholderiaceae</taxon>
        <taxon>Pandoraea</taxon>
    </lineage>
</organism>
<sequence>MLLVPLIPVFVSVVTCPSAQENELNTAPSRFRATLQQLARRNIMQLIAAALGAAFAYVSHTYDLPMWL</sequence>
<protein>
    <submittedName>
        <fullName evidence="1">Uncharacterized protein</fullName>
    </submittedName>
</protein>
<dbReference type="Proteomes" id="UP000035086">
    <property type="component" value="Chromosome"/>
</dbReference>
<name>A0ABM5RYH4_PANPU</name>
<accession>A0ABM5RYH4</accession>
<evidence type="ECO:0000313" key="1">
    <source>
        <dbReference type="EMBL" id="AJC20532.1"/>
    </source>
</evidence>